<dbReference type="PANTHER" id="PTHR43811:SF19">
    <property type="entry name" value="39 KDA FK506-BINDING NUCLEAR PROTEIN"/>
    <property type="match status" value="1"/>
</dbReference>
<gene>
    <name evidence="10" type="ORF">CJD36_001495</name>
</gene>
<organism evidence="10 11">
    <name type="scientific">Flavipsychrobacter stenotrophus</name>
    <dbReference type="NCBI Taxonomy" id="2077091"/>
    <lineage>
        <taxon>Bacteria</taxon>
        <taxon>Pseudomonadati</taxon>
        <taxon>Bacteroidota</taxon>
        <taxon>Chitinophagia</taxon>
        <taxon>Chitinophagales</taxon>
        <taxon>Chitinophagaceae</taxon>
        <taxon>Flavipsychrobacter</taxon>
    </lineage>
</organism>
<proteinExistence type="inferred from homology"/>
<comment type="similarity">
    <text evidence="2 6">Belongs to the FKBP-type PPIase family.</text>
</comment>
<dbReference type="SUPFAM" id="SSF54534">
    <property type="entry name" value="FKBP-like"/>
    <property type="match status" value="2"/>
</dbReference>
<sequence length="316" mass="33939">MIKRILPVALLGAVILGAASCQNGSSFKKANGIEYMIIKDAPGKNAQEGDMLEMNIVWKVGKNDGKSKDSVIVDTRKMNNGKAITMPLMSAKFVGDMSAGLALLSAGDSAVIRVSIDSLKKNLKDQPMPPFAKEGEYFIYEVSMVSVKSKAEAEKEAQQKAAQQVQVDEKLLQEYFAKNNIKAEKTPSGVYYTISAPGTGENIAKGKTASIMYTGKLLDGKTFDSNIGKDALKINVGTGGVIPGMDEGLQIMKKGTKGTLYIPSALAYGDHGQGPIPNNAILIFEMEVKDVTDAKPEMQMEQPMPSQPKEAPKAKK</sequence>
<feature type="domain" description="PPIase FKBP-type" evidence="9">
    <location>
        <begin position="206"/>
        <end position="292"/>
    </location>
</feature>
<evidence type="ECO:0000256" key="8">
    <source>
        <dbReference type="SAM" id="SignalP"/>
    </source>
</evidence>
<evidence type="ECO:0000256" key="2">
    <source>
        <dbReference type="ARBA" id="ARBA00006577"/>
    </source>
</evidence>
<keyword evidence="11" id="KW-1185">Reference proteome</keyword>
<dbReference type="PROSITE" id="PS51257">
    <property type="entry name" value="PROKAR_LIPOPROTEIN"/>
    <property type="match status" value="1"/>
</dbReference>
<evidence type="ECO:0000313" key="11">
    <source>
        <dbReference type="Proteomes" id="UP000239872"/>
    </source>
</evidence>
<evidence type="ECO:0000259" key="9">
    <source>
        <dbReference type="PROSITE" id="PS50059"/>
    </source>
</evidence>
<keyword evidence="8" id="KW-0732">Signal</keyword>
<protein>
    <recommendedName>
        <fullName evidence="6">Peptidyl-prolyl cis-trans isomerase</fullName>
        <ecNumber evidence="6">5.2.1.8</ecNumber>
    </recommendedName>
</protein>
<evidence type="ECO:0000256" key="1">
    <source>
        <dbReference type="ARBA" id="ARBA00000971"/>
    </source>
</evidence>
<dbReference type="RefSeq" id="WP_105037335.1">
    <property type="nucleotide sequence ID" value="NZ_PPSL01000001.1"/>
</dbReference>
<accession>A0A2S7T0N9</accession>
<evidence type="ECO:0000256" key="3">
    <source>
        <dbReference type="ARBA" id="ARBA00023110"/>
    </source>
</evidence>
<keyword evidence="3 5" id="KW-0697">Rotamase</keyword>
<evidence type="ECO:0000313" key="10">
    <source>
        <dbReference type="EMBL" id="PQJ12451.1"/>
    </source>
</evidence>
<dbReference type="Proteomes" id="UP000239872">
    <property type="component" value="Unassembled WGS sequence"/>
</dbReference>
<comment type="catalytic activity">
    <reaction evidence="1 5 6">
        <text>[protein]-peptidylproline (omega=180) = [protein]-peptidylproline (omega=0)</text>
        <dbReference type="Rhea" id="RHEA:16237"/>
        <dbReference type="Rhea" id="RHEA-COMP:10747"/>
        <dbReference type="Rhea" id="RHEA-COMP:10748"/>
        <dbReference type="ChEBI" id="CHEBI:83833"/>
        <dbReference type="ChEBI" id="CHEBI:83834"/>
        <dbReference type="EC" id="5.2.1.8"/>
    </reaction>
</comment>
<dbReference type="OrthoDB" id="9814548at2"/>
<feature type="region of interest" description="Disordered" evidence="7">
    <location>
        <begin position="293"/>
        <end position="316"/>
    </location>
</feature>
<feature type="chain" id="PRO_5015416539" description="Peptidyl-prolyl cis-trans isomerase" evidence="8">
    <location>
        <begin position="19"/>
        <end position="316"/>
    </location>
</feature>
<dbReference type="Pfam" id="PF00254">
    <property type="entry name" value="FKBP_C"/>
    <property type="match status" value="1"/>
</dbReference>
<dbReference type="EC" id="5.2.1.8" evidence="6"/>
<dbReference type="Gene3D" id="3.10.50.40">
    <property type="match status" value="2"/>
</dbReference>
<evidence type="ECO:0000256" key="5">
    <source>
        <dbReference type="PROSITE-ProRule" id="PRU00277"/>
    </source>
</evidence>
<dbReference type="PROSITE" id="PS50059">
    <property type="entry name" value="FKBP_PPIASE"/>
    <property type="match status" value="1"/>
</dbReference>
<dbReference type="InterPro" id="IPR001179">
    <property type="entry name" value="PPIase_FKBP_dom"/>
</dbReference>
<feature type="signal peptide" evidence="8">
    <location>
        <begin position="1"/>
        <end position="18"/>
    </location>
</feature>
<evidence type="ECO:0000256" key="7">
    <source>
        <dbReference type="SAM" id="MobiDB-lite"/>
    </source>
</evidence>
<dbReference type="PANTHER" id="PTHR43811">
    <property type="entry name" value="FKBP-TYPE PEPTIDYL-PROLYL CIS-TRANS ISOMERASE FKPA"/>
    <property type="match status" value="1"/>
</dbReference>
<dbReference type="InterPro" id="IPR046357">
    <property type="entry name" value="PPIase_dom_sf"/>
</dbReference>
<comment type="caution">
    <text evidence="10">The sequence shown here is derived from an EMBL/GenBank/DDBJ whole genome shotgun (WGS) entry which is preliminary data.</text>
</comment>
<dbReference type="AlphaFoldDB" id="A0A2S7T0N9"/>
<evidence type="ECO:0000256" key="4">
    <source>
        <dbReference type="ARBA" id="ARBA00023235"/>
    </source>
</evidence>
<evidence type="ECO:0000256" key="6">
    <source>
        <dbReference type="RuleBase" id="RU003915"/>
    </source>
</evidence>
<keyword evidence="4 5" id="KW-0413">Isomerase</keyword>
<dbReference type="EMBL" id="PPSL01000001">
    <property type="protein sequence ID" value="PQJ12451.1"/>
    <property type="molecule type" value="Genomic_DNA"/>
</dbReference>
<dbReference type="GO" id="GO:0003755">
    <property type="term" value="F:peptidyl-prolyl cis-trans isomerase activity"/>
    <property type="evidence" value="ECO:0007669"/>
    <property type="project" value="UniProtKB-UniRule"/>
</dbReference>
<name>A0A2S7T0N9_9BACT</name>
<reference evidence="10 11" key="1">
    <citation type="submission" date="2018-01" db="EMBL/GenBank/DDBJ databases">
        <title>A novel member of the phylum Bacteroidetes isolated from glacier ice.</title>
        <authorList>
            <person name="Liu Q."/>
            <person name="Xin Y.-H."/>
        </authorList>
    </citation>
    <scope>NUCLEOTIDE SEQUENCE [LARGE SCALE GENOMIC DNA]</scope>
    <source>
        <strain evidence="10 11">RB1R16</strain>
    </source>
</reference>